<evidence type="ECO:0000313" key="7">
    <source>
        <dbReference type="Proteomes" id="UP001152797"/>
    </source>
</evidence>
<dbReference type="SUPFAM" id="SSF50156">
    <property type="entry name" value="PDZ domain-like"/>
    <property type="match status" value="1"/>
</dbReference>
<dbReference type="SUPFAM" id="SSF63829">
    <property type="entry name" value="Calcium-dependent phosphotriesterase"/>
    <property type="match status" value="1"/>
</dbReference>
<evidence type="ECO:0000313" key="5">
    <source>
        <dbReference type="EMBL" id="CAI3977237.1"/>
    </source>
</evidence>
<evidence type="ECO:0000259" key="4">
    <source>
        <dbReference type="PROSITE" id="PS50106"/>
    </source>
</evidence>
<dbReference type="Proteomes" id="UP001152797">
    <property type="component" value="Unassembled WGS sequence"/>
</dbReference>
<feature type="repeat" description="NHL" evidence="2">
    <location>
        <begin position="343"/>
        <end position="382"/>
    </location>
</feature>
<dbReference type="GO" id="GO:0008270">
    <property type="term" value="F:zinc ion binding"/>
    <property type="evidence" value="ECO:0007669"/>
    <property type="project" value="UniProtKB-KW"/>
</dbReference>
<dbReference type="Gene3D" id="2.30.42.10">
    <property type="match status" value="1"/>
</dbReference>
<reference evidence="5" key="1">
    <citation type="submission" date="2022-10" db="EMBL/GenBank/DDBJ databases">
        <authorList>
            <person name="Chen Y."/>
            <person name="Dougan E. K."/>
            <person name="Chan C."/>
            <person name="Rhodes N."/>
            <person name="Thang M."/>
        </authorList>
    </citation>
    <scope>NUCLEOTIDE SEQUENCE</scope>
</reference>
<evidence type="ECO:0000256" key="1">
    <source>
        <dbReference type="ARBA" id="ARBA00022737"/>
    </source>
</evidence>
<dbReference type="SUPFAM" id="SSF52266">
    <property type="entry name" value="SGNH hydrolase"/>
    <property type="match status" value="1"/>
</dbReference>
<dbReference type="PROSITE" id="PS50106">
    <property type="entry name" value="PDZ"/>
    <property type="match status" value="1"/>
</dbReference>
<organism evidence="5">
    <name type="scientific">Cladocopium goreaui</name>
    <dbReference type="NCBI Taxonomy" id="2562237"/>
    <lineage>
        <taxon>Eukaryota</taxon>
        <taxon>Sar</taxon>
        <taxon>Alveolata</taxon>
        <taxon>Dinophyceae</taxon>
        <taxon>Suessiales</taxon>
        <taxon>Symbiodiniaceae</taxon>
        <taxon>Cladocopium</taxon>
    </lineage>
</organism>
<dbReference type="InterPro" id="IPR001478">
    <property type="entry name" value="PDZ"/>
</dbReference>
<dbReference type="Gene3D" id="3.40.50.1110">
    <property type="entry name" value="SGNH hydrolase"/>
    <property type="match status" value="1"/>
</dbReference>
<dbReference type="InterPro" id="IPR050952">
    <property type="entry name" value="TRIM-NHL_E3_ligases"/>
</dbReference>
<sequence>MSPLGRQCLLLHLVHLARAAISGEVLVGGTEPLKVPMAVSFAPNGQLLVVDTDNHRVLQCPGWQLQGFAQQSCSVLAGTGSGGFEAFELRTPYVAIPVQVSGDNFSLVIADTHNHRIQYWPGGATSGRTLVGGPGFGAPTYDGPGELQFPAGLAIDEAKGFMYVADTGNHRVVRYSLDVQQMQVLGSGLTVAGTDGTSGSNESLLDNPTALALSGDRLYVADARNSRLMTWLVREELLETPVRRLSSVGDENMRRLSSVGDENTTGTETTMTTTSMTMTTSYTISTTSTTTYTGPRYFLEMDGFTGRPYGIYVNDGGIYVSDADGCVIWKKTSTGQKSLVVGGTCGFSTSQLYFPAGLVVETGGAIIIADSRNNRIIRFGSEPTPSNVEKCTLGGNCEVVLRNGLPTPRSRLLLVKSTTQTTVNGACGGGCVDSGLGGGSWVSLPGPQPPLLTVMIFPFGVAGFGETMRDYIMCYGPEGNAEEVASGNCSSMPYNVGTVRMLPHLSSTPSTECVTGTPCTADLDGYGIPAADLVVVAIIDSAYGTGVACGTGSTQNFQGYRAFFLQNPGFLQPIVEPYLSQGNRSANVQVFFGEALGQGSQLLCACYEGNDCNSPSRFKEPIGYIRVRSALFNSLFCRWGESCVLNVSGQYLRDTDVAVLTPSYRSCTSLSFQEASSFQFDNPVANASSATVSSMSSSDGLNIASFDLGTARDSGVFQVCYCASYDGEDADDQTCSSAAEFTHSAGTLVIMRVNSQDYECAMNRACSVEVSGLYMAATDILLDTGGLAACGSIVPQEAAVVGGISFQQNFFAAQAGATSDPNTSQHFQLITFTVPGDHRLCYCSSYDADPNNVNDQIQGPCNDAVEFIQPVGLLTIRGPSYRVISCAANVPCSITVSGSRLAADDQLQVCSVSSGCGNTTACAAVGPDALGGPLSPNSATSTQASFGLGSLPLGTYLLCYCAPGTSGTAPISCTSSQDLDMQAGQLRVRGVDGGQLFECAENTPCAFTVTGFDLSTTDMVMAVPLSGQCGVTDGNFAVGAFNPNSRSRASVNVGSGTSREFGYDSITAPERYKICYCVFAECVNASHFTEEVGTLVVKGIQRSRFALSCLLGERCNVAFNGSGFEISTDSLKLIPSGIPCGGVVLRMAGDGSNSTQPFLGFYDVGTMIYNGRNYYKQCLAVILGSSHGFGAPWIPWMPWMSWRRCLHLAATGLLIWLTLGGVKRRNLSTCPGCEGVKELASIAREKPTRLSAAEALECLQRTEPPWLYAFGDSLSRGVFFDIISLLNGTENVTHPGHSANFSAHCTILEKRPPTNRTKCGGFDYVVLGQGGVYPADSVHHTGSRRLRLTFRLKTFTSDTAFDAPSLHVLSANSQPPSILLMSFGLWDMQYPQGSPEEGLRSFQQHLSAFLDTLQQTFPVKRPRIFWLTLTAVASSKLPVWKRPLLSPQMAKRYNDLSEQLLRPRGIELIDTFTSSQQHPEESKHSSNAKPLWNFQLNELCQDVSRCLRHLCRAGSSPRMQDPKLCKALDEVQGEPVGPPRKNSLQNALPLGLASHLVSYNIFRGWWVISTDLESKDAPLAWAEGRDSYAPNQLPLNSWQIWIVDNITVIGAGYWYAHPTLRMAGAVDDNFAFSINPSAVMTQITTDADLGLPYLSSATFDVGTASTAGTYNLCWCPSWDWPVTNAARSGDLDTIPCSSEQEFFVNNGNLVVGFLTMQARYHCLPSDCSIGVALPAYLPNRRAVVLPGDIKCAEAVSTMASPWSSSRNVSGTVPSVGTNWTLFSFGTASVTGEFQVCICSDYDNGEDSVACSQLSEFYEAAGTLTVADQVFLVFEAGVNAALNVTRGYGLDASDRIHFQPGFACNASTLGSTVASPSNVEANGAWAIYALGPQGLSLDSGLYVACLCTNFDGPDSDEVSCNSADEFTTAVGKLQVAAVQGPQLRSSISGSILLRLTLARRLSATDAAAVSSGWALATALEAALKTAFDSFISPVSVEVTGVSPLRGPGTVDVVANFTATFNGSANQQLLEVRDFDNASCPDELLEPPWTQPTGLVTTPAFADSPLLLGCLRLNDVITNEGAALQSTVATELQSASLAGISGIEVTSFGTMMAPVLGYLPEIYRCVRGAPCQILVTAATGAASVPAGGSMLLIGSGLCGAEDSQRLTTVLASNPVDATASTSTSGHLVNLGDPILEGSYTLCYCAGSDSGSGSCGSSRDFFSLVGTLTVRGPSSSLAAYCVVYKACTVALFGVELSIWDGLLVKDGTGGSCYDSNVVGFGASSHFINNPATLPSKDSVEQFFFDLGTASQTGTYQLCYCASYSSQGSSVPCQSPADFSMQAGTLYVRGVQQINTASYSCVRSSKGDGEAECALPVEGTGLMAVQDKMLVIPVTTTGNSSCGEVEPSPTFGISPNPVPLSISTSNVTRWGAVDSASVAQWTVQRLEQPGNYQVCYCADSPDGSLDSRGECFSGAAGFYHEMGSLEVRGADPAQMFLCVPGKTCEFVVTGVNLSISDKVRLVGPEDSCSRPKPLVTATKIDFNQAAEANQSSARFDLGLLELTRPMALRLCYCASYNRDGQGSDCSDVADFTHAAGVVNVAICPIPPGGGTFVVPVQDVYGDPGDPKFRFYSLPAWLCHDAGSRTSSDIAKYQSIMLLGSGGLEGKGGASGDEDLVYSSRVAQCIPGIEAAVPRFPNSNISTTDVSVVGGAGANINGLPIDTGFRLQGSMSLSDERGNMQTCMSWEVEVVSFGCGWDAAMTFGIVLHLLLFVTIIWSCFSNQIYHCSAFCSWTKKVEPIVETDPEEKEEALRRAADAIRRMPTVATTGTPSVKAIAAGGASIEEPDGNVLVRATEEQILELRVVVKFSGYVAPAVRMAFALELKKAPINEVKGEVRLVEVKLDLSLGSNVGVAFDVQDKSHPVVKEVFGGLLEMWNSSCLPEQEVKVFDRLVEVDGKSGSKMDLCDRLSEQKDAMTGTMVLKFARPKEKKVTLKKKEGKDFGVTLNYYKSSMKVIIAGVEPNGITADWNEQHPDTPVLADDVIVEVNGVSGSPIKMVSELKKSEEPELTVLQY</sequence>
<dbReference type="PANTHER" id="PTHR24104:SF25">
    <property type="entry name" value="PROTEIN LIN-41"/>
    <property type="match status" value="1"/>
</dbReference>
<keyword evidence="3" id="KW-0732">Signal</keyword>
<accession>A0A9P1BPP0</accession>
<dbReference type="CDD" id="cd05819">
    <property type="entry name" value="NHL"/>
    <property type="match status" value="1"/>
</dbReference>
<name>A0A9P1BPP0_9DINO</name>
<keyword evidence="7" id="KW-1185">Reference proteome</keyword>
<dbReference type="PROSITE" id="PS51125">
    <property type="entry name" value="NHL"/>
    <property type="match status" value="2"/>
</dbReference>
<proteinExistence type="predicted"/>
<protein>
    <recommendedName>
        <fullName evidence="4">PDZ domain-containing protein</fullName>
    </recommendedName>
</protein>
<dbReference type="Pfam" id="PF01436">
    <property type="entry name" value="NHL"/>
    <property type="match status" value="1"/>
</dbReference>
<dbReference type="Gene3D" id="2.120.10.30">
    <property type="entry name" value="TolB, C-terminal domain"/>
    <property type="match status" value="2"/>
</dbReference>
<evidence type="ECO:0000313" key="6">
    <source>
        <dbReference type="EMBL" id="CAL1130612.1"/>
    </source>
</evidence>
<reference evidence="6" key="2">
    <citation type="submission" date="2024-04" db="EMBL/GenBank/DDBJ databases">
        <authorList>
            <person name="Chen Y."/>
            <person name="Shah S."/>
            <person name="Dougan E. K."/>
            <person name="Thang M."/>
            <person name="Chan C."/>
        </authorList>
    </citation>
    <scope>NUCLEOTIDE SEQUENCE [LARGE SCALE GENOMIC DNA]</scope>
</reference>
<feature type="domain" description="PDZ" evidence="4">
    <location>
        <begin position="2986"/>
        <end position="3054"/>
    </location>
</feature>
<dbReference type="InterPro" id="IPR036034">
    <property type="entry name" value="PDZ_sf"/>
</dbReference>
<feature type="signal peptide" evidence="3">
    <location>
        <begin position="1"/>
        <end position="19"/>
    </location>
</feature>
<dbReference type="EMBL" id="CAMXCT010000329">
    <property type="protein sequence ID" value="CAI3977237.1"/>
    <property type="molecule type" value="Genomic_DNA"/>
</dbReference>
<gene>
    <name evidence="5" type="ORF">C1SCF055_LOCUS5392</name>
</gene>
<dbReference type="InterPro" id="IPR036514">
    <property type="entry name" value="SGNH_hydro_sf"/>
</dbReference>
<feature type="repeat" description="NHL" evidence="2">
    <location>
        <begin position="143"/>
        <end position="178"/>
    </location>
</feature>
<evidence type="ECO:0000256" key="2">
    <source>
        <dbReference type="PROSITE-ProRule" id="PRU00504"/>
    </source>
</evidence>
<dbReference type="EMBL" id="CAMXCT030000329">
    <property type="protein sequence ID" value="CAL4764549.1"/>
    <property type="molecule type" value="Genomic_DNA"/>
</dbReference>
<keyword evidence="1" id="KW-0677">Repeat</keyword>
<dbReference type="EMBL" id="CAMXCT020000329">
    <property type="protein sequence ID" value="CAL1130612.1"/>
    <property type="molecule type" value="Genomic_DNA"/>
</dbReference>
<evidence type="ECO:0000256" key="3">
    <source>
        <dbReference type="SAM" id="SignalP"/>
    </source>
</evidence>
<dbReference type="InterPro" id="IPR001258">
    <property type="entry name" value="NHL_repeat"/>
</dbReference>
<dbReference type="PANTHER" id="PTHR24104">
    <property type="entry name" value="E3 UBIQUITIN-PROTEIN LIGASE NHLRC1-RELATED"/>
    <property type="match status" value="1"/>
</dbReference>
<dbReference type="InterPro" id="IPR011042">
    <property type="entry name" value="6-blade_b-propeller_TolB-like"/>
</dbReference>
<dbReference type="OrthoDB" id="346018at2759"/>
<feature type="chain" id="PRO_5043269646" description="PDZ domain-containing protein" evidence="3">
    <location>
        <begin position="20"/>
        <end position="3069"/>
    </location>
</feature>
<comment type="caution">
    <text evidence="5">The sequence shown here is derived from an EMBL/GenBank/DDBJ whole genome shotgun (WGS) entry which is preliminary data.</text>
</comment>